<evidence type="ECO:0000256" key="3">
    <source>
        <dbReference type="ARBA" id="ARBA00022448"/>
    </source>
</evidence>
<dbReference type="Proteomes" id="UP001497525">
    <property type="component" value="Unassembled WGS sequence"/>
</dbReference>
<dbReference type="Gene3D" id="1.50.40.10">
    <property type="entry name" value="Mitochondrial carrier domain"/>
    <property type="match status" value="2"/>
</dbReference>
<evidence type="ECO:0000256" key="1">
    <source>
        <dbReference type="ARBA" id="ARBA00004225"/>
    </source>
</evidence>
<comment type="caution">
    <text evidence="12">The sequence shown here is derived from an EMBL/GenBank/DDBJ whole genome shotgun (WGS) entry which is preliminary data.</text>
</comment>
<feature type="repeat" description="Solcar" evidence="9">
    <location>
        <begin position="109"/>
        <end position="198"/>
    </location>
</feature>
<evidence type="ECO:0000256" key="2">
    <source>
        <dbReference type="ARBA" id="ARBA00006375"/>
    </source>
</evidence>
<comment type="subcellular location">
    <subcellularLocation>
        <location evidence="1">Mitochondrion membrane</location>
        <topology evidence="1">Multi-pass membrane protein</topology>
    </subcellularLocation>
</comment>
<dbReference type="SUPFAM" id="SSF103506">
    <property type="entry name" value="Mitochondrial carrier"/>
    <property type="match status" value="1"/>
</dbReference>
<dbReference type="InterPro" id="IPR023395">
    <property type="entry name" value="MCP_dom_sf"/>
</dbReference>
<dbReference type="GO" id="GO:0031966">
    <property type="term" value="C:mitochondrial membrane"/>
    <property type="evidence" value="ECO:0007669"/>
    <property type="project" value="UniProtKB-SubCell"/>
</dbReference>
<dbReference type="GO" id="GO:1902603">
    <property type="term" value="P:carnitine transmembrane transport"/>
    <property type="evidence" value="ECO:0007669"/>
    <property type="project" value="TreeGrafter"/>
</dbReference>
<evidence type="ECO:0000313" key="12">
    <source>
        <dbReference type="EMBL" id="CAL5130612.1"/>
    </source>
</evidence>
<keyword evidence="8 9" id="KW-0472">Membrane</keyword>
<evidence type="ECO:0000256" key="10">
    <source>
        <dbReference type="RuleBase" id="RU000488"/>
    </source>
</evidence>
<feature type="transmembrane region" description="Helical" evidence="11">
    <location>
        <begin position="73"/>
        <end position="93"/>
    </location>
</feature>
<evidence type="ECO:0000256" key="8">
    <source>
        <dbReference type="ARBA" id="ARBA00023136"/>
    </source>
</evidence>
<keyword evidence="4 9" id="KW-0812">Transmembrane</keyword>
<dbReference type="PANTHER" id="PTHR45624:SF4">
    <property type="entry name" value="CONGESTED-LIKE TRACHEA PROTEIN-RELATED"/>
    <property type="match status" value="1"/>
</dbReference>
<keyword evidence="3 10" id="KW-0813">Transport</keyword>
<dbReference type="AlphaFoldDB" id="A0AAV2T4Z6"/>
<protein>
    <recommendedName>
        <fullName evidence="14">Mitochondrial carnitine/acylcarnitine carrier protein</fullName>
    </recommendedName>
</protein>
<evidence type="ECO:0000256" key="4">
    <source>
        <dbReference type="ARBA" id="ARBA00022692"/>
    </source>
</evidence>
<evidence type="ECO:0000313" key="13">
    <source>
        <dbReference type="Proteomes" id="UP001497525"/>
    </source>
</evidence>
<dbReference type="InterPro" id="IPR050567">
    <property type="entry name" value="Mitochondrial_Carrier"/>
</dbReference>
<accession>A0AAV2T4Z6</accession>
<evidence type="ECO:0000256" key="11">
    <source>
        <dbReference type="SAM" id="Phobius"/>
    </source>
</evidence>
<dbReference type="PROSITE" id="PS50920">
    <property type="entry name" value="SOLCAR"/>
    <property type="match status" value="3"/>
</dbReference>
<sequence length="312" mass="34075">MSNESGAHVISPFKSFVAGGIGGSCLIAVGHPFDTIKVRLQTMPHVGPGGIPLYRGMLDCAKKTMVNEGILGFYKGMSAPIIGVTPIFAACFLGYNLGKKIFAKDPHNLRRHEVLLAGMFSGVFTTVIMAPGERIKCLLQIQTHGDIASKYKGPLDVVRQLYLEGGVRSLFRGTSATFLRDVPASGAWFLSYEWIKDLLRRRDQRSVFEAPFDNVHQINVGQTLLAGGLAGVCNWLVAIAPDVLKSRLQSAPEGRYPNGIRSVFSELIAKEGFFALYTGLVPVILRAFPANAACFLGFELTVKFLDFIVPHW</sequence>
<dbReference type="GO" id="GO:0006839">
    <property type="term" value="P:mitochondrial transport"/>
    <property type="evidence" value="ECO:0007669"/>
    <property type="project" value="TreeGrafter"/>
</dbReference>
<evidence type="ECO:0000256" key="6">
    <source>
        <dbReference type="ARBA" id="ARBA00022989"/>
    </source>
</evidence>
<proteinExistence type="inferred from homology"/>
<keyword evidence="7" id="KW-0496">Mitochondrion</keyword>
<keyword evidence="6 11" id="KW-1133">Transmembrane helix</keyword>
<dbReference type="GO" id="GO:0015227">
    <property type="term" value="F:O-acyl-L-carnitine transmembrane transporter activity"/>
    <property type="evidence" value="ECO:0007669"/>
    <property type="project" value="TreeGrafter"/>
</dbReference>
<feature type="repeat" description="Solcar" evidence="9">
    <location>
        <begin position="218"/>
        <end position="304"/>
    </location>
</feature>
<dbReference type="EMBL" id="CAXLJL010000068">
    <property type="protein sequence ID" value="CAL5130612.1"/>
    <property type="molecule type" value="Genomic_DNA"/>
</dbReference>
<evidence type="ECO:0000256" key="5">
    <source>
        <dbReference type="ARBA" id="ARBA00022737"/>
    </source>
</evidence>
<name>A0AAV2T4Z6_CALDB</name>
<dbReference type="PANTHER" id="PTHR45624">
    <property type="entry name" value="MITOCHONDRIAL BASIC AMINO ACIDS TRANSPORTER-RELATED"/>
    <property type="match status" value="1"/>
</dbReference>
<dbReference type="Pfam" id="PF00153">
    <property type="entry name" value="Mito_carr"/>
    <property type="match status" value="3"/>
</dbReference>
<evidence type="ECO:0000256" key="7">
    <source>
        <dbReference type="ARBA" id="ARBA00023128"/>
    </source>
</evidence>
<feature type="repeat" description="Solcar" evidence="9">
    <location>
        <begin position="10"/>
        <end position="101"/>
    </location>
</feature>
<dbReference type="InterPro" id="IPR018108">
    <property type="entry name" value="MCP_transmembrane"/>
</dbReference>
<evidence type="ECO:0000256" key="9">
    <source>
        <dbReference type="PROSITE-ProRule" id="PRU00282"/>
    </source>
</evidence>
<comment type="similarity">
    <text evidence="2 10">Belongs to the mitochondrial carrier (TC 2.A.29) family.</text>
</comment>
<evidence type="ECO:0008006" key="14">
    <source>
        <dbReference type="Google" id="ProtNLM"/>
    </source>
</evidence>
<organism evidence="12 13">
    <name type="scientific">Calicophoron daubneyi</name>
    <name type="common">Rumen fluke</name>
    <name type="synonym">Paramphistomum daubneyi</name>
    <dbReference type="NCBI Taxonomy" id="300641"/>
    <lineage>
        <taxon>Eukaryota</taxon>
        <taxon>Metazoa</taxon>
        <taxon>Spiralia</taxon>
        <taxon>Lophotrochozoa</taxon>
        <taxon>Platyhelminthes</taxon>
        <taxon>Trematoda</taxon>
        <taxon>Digenea</taxon>
        <taxon>Plagiorchiida</taxon>
        <taxon>Pronocephalata</taxon>
        <taxon>Paramphistomoidea</taxon>
        <taxon>Paramphistomidae</taxon>
        <taxon>Calicophoron</taxon>
    </lineage>
</organism>
<keyword evidence="5" id="KW-0677">Repeat</keyword>
<gene>
    <name evidence="12" type="ORF">CDAUBV1_LOCUS2789</name>
</gene>
<reference evidence="12" key="1">
    <citation type="submission" date="2024-06" db="EMBL/GenBank/DDBJ databases">
        <authorList>
            <person name="Liu X."/>
            <person name="Lenzi L."/>
            <person name="Haldenby T S."/>
            <person name="Uol C."/>
        </authorList>
    </citation>
    <scope>NUCLEOTIDE SEQUENCE</scope>
</reference>